<dbReference type="InterPro" id="IPR000157">
    <property type="entry name" value="TIR_dom"/>
</dbReference>
<keyword evidence="1" id="KW-0433">Leucine-rich repeat</keyword>
<feature type="domain" description="TIR" evidence="6">
    <location>
        <begin position="572"/>
        <end position="741"/>
    </location>
</feature>
<evidence type="ECO:0000256" key="5">
    <source>
        <dbReference type="SAM" id="MobiDB-lite"/>
    </source>
</evidence>
<dbReference type="Pfam" id="PF23598">
    <property type="entry name" value="LRR_14"/>
    <property type="match status" value="1"/>
</dbReference>
<dbReference type="Pfam" id="PF12799">
    <property type="entry name" value="LRR_4"/>
    <property type="match status" value="1"/>
</dbReference>
<dbReference type="PANTHER" id="PTHR11017">
    <property type="entry name" value="LEUCINE-RICH REPEAT-CONTAINING PROTEIN"/>
    <property type="match status" value="1"/>
</dbReference>
<dbReference type="PROSITE" id="PS50104">
    <property type="entry name" value="TIR"/>
    <property type="match status" value="5"/>
</dbReference>
<evidence type="ECO:0000256" key="2">
    <source>
        <dbReference type="ARBA" id="ARBA00022737"/>
    </source>
</evidence>
<feature type="domain" description="TIR" evidence="6">
    <location>
        <begin position="14"/>
        <end position="179"/>
    </location>
</feature>
<dbReference type="Gene3D" id="1.10.8.430">
    <property type="entry name" value="Helical domain of apoptotic protease-activating factors"/>
    <property type="match status" value="2"/>
</dbReference>
<evidence type="ECO:0000259" key="6">
    <source>
        <dbReference type="PROSITE" id="PS50104"/>
    </source>
</evidence>
<dbReference type="GO" id="GO:0006952">
    <property type="term" value="P:defense response"/>
    <property type="evidence" value="ECO:0007669"/>
    <property type="project" value="UniProtKB-KW"/>
</dbReference>
<dbReference type="SUPFAM" id="SSF46785">
    <property type="entry name" value="Winged helix' DNA-binding domain"/>
    <property type="match status" value="1"/>
</dbReference>
<dbReference type="InterPro" id="IPR025875">
    <property type="entry name" value="Leu-rich_rpt_4"/>
</dbReference>
<dbReference type="InterPro" id="IPR055414">
    <property type="entry name" value="LRR_R13L4/SHOC2-like"/>
</dbReference>
<evidence type="ECO:0000256" key="1">
    <source>
        <dbReference type="ARBA" id="ARBA00022614"/>
    </source>
</evidence>
<dbReference type="InterPro" id="IPR036390">
    <property type="entry name" value="WH_DNA-bd_sf"/>
</dbReference>
<proteinExistence type="predicted"/>
<dbReference type="Gene3D" id="3.80.10.10">
    <property type="entry name" value="Ribonuclease Inhibitor"/>
    <property type="match status" value="3"/>
</dbReference>
<dbReference type="InterPro" id="IPR032675">
    <property type="entry name" value="LRR_dom_sf"/>
</dbReference>
<dbReference type="EMBL" id="PGOL01004687">
    <property type="protein sequence ID" value="PKI36766.1"/>
    <property type="molecule type" value="Genomic_DNA"/>
</dbReference>
<dbReference type="PROSITE" id="PS51450">
    <property type="entry name" value="LRR"/>
    <property type="match status" value="1"/>
</dbReference>
<dbReference type="InterPro" id="IPR003591">
    <property type="entry name" value="Leu-rich_rpt_typical-subtyp"/>
</dbReference>
<keyword evidence="4" id="KW-0520">NAD</keyword>
<reference evidence="7 8" key="1">
    <citation type="submission" date="2017-11" db="EMBL/GenBank/DDBJ databases">
        <title>De-novo sequencing of pomegranate (Punica granatum L.) genome.</title>
        <authorList>
            <person name="Akparov Z."/>
            <person name="Amiraslanov A."/>
            <person name="Hajiyeva S."/>
            <person name="Abbasov M."/>
            <person name="Kaur K."/>
            <person name="Hamwieh A."/>
            <person name="Solovyev V."/>
            <person name="Salamov A."/>
            <person name="Braich B."/>
            <person name="Kosarev P."/>
            <person name="Mahmoud A."/>
            <person name="Hajiyev E."/>
            <person name="Babayeva S."/>
            <person name="Izzatullayeva V."/>
            <person name="Mammadov A."/>
            <person name="Mammadov A."/>
            <person name="Sharifova S."/>
            <person name="Ojaghi J."/>
            <person name="Eynullazada K."/>
            <person name="Bayramov B."/>
            <person name="Abdulazimova A."/>
            <person name="Shahmuradov I."/>
        </authorList>
    </citation>
    <scope>NUCLEOTIDE SEQUENCE [LARGE SCALE GENOMIC DNA]</scope>
    <source>
        <strain evidence="8">cv. AG2017</strain>
        <tissue evidence="7">Leaf</tissue>
    </source>
</reference>
<comment type="caution">
    <text evidence="7">The sequence shown here is derived from an EMBL/GenBank/DDBJ whole genome shotgun (WGS) entry which is preliminary data.</text>
</comment>
<dbReference type="InterPro" id="IPR001611">
    <property type="entry name" value="Leu-rich_rpt"/>
</dbReference>
<feature type="domain" description="TIR" evidence="6">
    <location>
        <begin position="388"/>
        <end position="557"/>
    </location>
</feature>
<dbReference type="GO" id="GO:0043531">
    <property type="term" value="F:ADP binding"/>
    <property type="evidence" value="ECO:0007669"/>
    <property type="project" value="InterPro"/>
</dbReference>
<keyword evidence="3" id="KW-0611">Plant defense</keyword>
<dbReference type="SUPFAM" id="SSF52058">
    <property type="entry name" value="L domain-like"/>
    <property type="match status" value="2"/>
</dbReference>
<evidence type="ECO:0000313" key="8">
    <source>
        <dbReference type="Proteomes" id="UP000233551"/>
    </source>
</evidence>
<evidence type="ECO:0000313" key="7">
    <source>
        <dbReference type="EMBL" id="PKI36766.1"/>
    </source>
</evidence>
<dbReference type="PANTHER" id="PTHR11017:SF570">
    <property type="entry name" value="DISEASE RESISTANCE PROTEIN (TIR-NBS CLASS)-RELATED"/>
    <property type="match status" value="1"/>
</dbReference>
<keyword evidence="8" id="KW-1185">Reference proteome</keyword>
<dbReference type="SUPFAM" id="SSF52540">
    <property type="entry name" value="P-loop containing nucleoside triphosphate hydrolases"/>
    <property type="match status" value="2"/>
</dbReference>
<feature type="domain" description="TIR" evidence="6">
    <location>
        <begin position="208"/>
        <end position="373"/>
    </location>
</feature>
<dbReference type="STRING" id="22663.A0A2I0HZV8"/>
<dbReference type="InterPro" id="IPR027417">
    <property type="entry name" value="P-loop_NTPase"/>
</dbReference>
<dbReference type="PRINTS" id="PR00364">
    <property type="entry name" value="DISEASERSIST"/>
</dbReference>
<dbReference type="Pfam" id="PF01582">
    <property type="entry name" value="TIR"/>
    <property type="match status" value="5"/>
</dbReference>
<dbReference type="Gene3D" id="3.40.50.10140">
    <property type="entry name" value="Toll/interleukin-1 receptor homology (TIR) domain"/>
    <property type="match status" value="5"/>
</dbReference>
<dbReference type="Pfam" id="PF00931">
    <property type="entry name" value="NB-ARC"/>
    <property type="match status" value="1"/>
</dbReference>
<gene>
    <name evidence="7" type="ORF">CRG98_042843</name>
</gene>
<dbReference type="GO" id="GO:0007165">
    <property type="term" value="P:signal transduction"/>
    <property type="evidence" value="ECO:0007669"/>
    <property type="project" value="InterPro"/>
</dbReference>
<feature type="region of interest" description="Disordered" evidence="5">
    <location>
        <begin position="2105"/>
        <end position="2153"/>
    </location>
</feature>
<dbReference type="InterPro" id="IPR044974">
    <property type="entry name" value="Disease_R_plants"/>
</dbReference>
<evidence type="ECO:0000256" key="3">
    <source>
        <dbReference type="ARBA" id="ARBA00022821"/>
    </source>
</evidence>
<dbReference type="Pfam" id="PF23282">
    <property type="entry name" value="WHD_ROQ1"/>
    <property type="match status" value="2"/>
</dbReference>
<dbReference type="SUPFAM" id="SSF52200">
    <property type="entry name" value="Toll/Interleukin receptor TIR domain"/>
    <property type="match status" value="5"/>
</dbReference>
<dbReference type="SMART" id="SM00369">
    <property type="entry name" value="LRR_TYP"/>
    <property type="match status" value="3"/>
</dbReference>
<dbReference type="Proteomes" id="UP000233551">
    <property type="component" value="Unassembled WGS sequence"/>
</dbReference>
<feature type="domain" description="TIR" evidence="6">
    <location>
        <begin position="1355"/>
        <end position="1516"/>
    </location>
</feature>
<dbReference type="Gene3D" id="3.40.50.300">
    <property type="entry name" value="P-loop containing nucleotide triphosphate hydrolases"/>
    <property type="match status" value="1"/>
</dbReference>
<protein>
    <recommendedName>
        <fullName evidence="6">TIR domain-containing protein</fullName>
    </recommendedName>
</protein>
<dbReference type="SMART" id="SM00255">
    <property type="entry name" value="TIR"/>
    <property type="match status" value="5"/>
</dbReference>
<dbReference type="InterPro" id="IPR002182">
    <property type="entry name" value="NB-ARC"/>
</dbReference>
<dbReference type="InterPro" id="IPR035897">
    <property type="entry name" value="Toll_tir_struct_dom_sf"/>
</dbReference>
<organism evidence="7 8">
    <name type="scientific">Punica granatum</name>
    <name type="common">Pomegranate</name>
    <dbReference type="NCBI Taxonomy" id="22663"/>
    <lineage>
        <taxon>Eukaryota</taxon>
        <taxon>Viridiplantae</taxon>
        <taxon>Streptophyta</taxon>
        <taxon>Embryophyta</taxon>
        <taxon>Tracheophyta</taxon>
        <taxon>Spermatophyta</taxon>
        <taxon>Magnoliopsida</taxon>
        <taxon>eudicotyledons</taxon>
        <taxon>Gunneridae</taxon>
        <taxon>Pentapetalae</taxon>
        <taxon>rosids</taxon>
        <taxon>malvids</taxon>
        <taxon>Myrtales</taxon>
        <taxon>Lythraceae</taxon>
        <taxon>Punica</taxon>
    </lineage>
</organism>
<evidence type="ECO:0000256" key="4">
    <source>
        <dbReference type="ARBA" id="ARBA00023027"/>
    </source>
</evidence>
<dbReference type="InterPro" id="IPR042197">
    <property type="entry name" value="Apaf_helical"/>
</dbReference>
<accession>A0A2I0HZV8</accession>
<name>A0A2I0HZV8_PUNGR</name>
<sequence length="2153" mass="243368">MAFSESSSSAAGAYDYDVFVSFKGSDVRLGFVDVLYHGLANSGVRVFRDEEELAGGDYISDVLLQAIKRSKISIPIFSKDYASSRFCLEEVVGMLECREREGHMVIPIFYDVDPGDVRNQRGTIGESFACHEERGVDPDRIQTWRQALREVASLKGWELRGHGFSEVVKRIVSEVLRILQMDVSESSQVLPISQMDVSESSSSDTGAYDYDVFLSFRGSDVRLGFADVLYHGLTNAGVRVFRDDEGLGRGDYIPDALLQAMKRSRISIPIFSKDYASSRYLLEEVVGMLDCRKLEGHVVIPIFYDVDPIDVRMQRGTIGESFASHEERGVDPDRIQTWRQALHEVTSLRGWELRGHGFSEVVKRIVSEVLRILKMDVSESSSSAAGAYDFDVFLSFRGSDVRLGFADVLYHGLMNAGVRVFREDEGLAGGDYITDALLQAMKRSRISIPIFSKNYASSRFLLEEVVRMVECREREGHMVIPIFYDVDPRDVRKQRGIIGESFVRHEKRGVDPDRIQTWRQALQEVASLKGWELHDNGFDRSLGEVVKRIVSDVLRILQMDVSESSSSDAGAYDYEVFLSFRGSDVRLGIADVLYHGLTNAGVRVFRDDEGLVRGDLLPDAFLQGIKRSRISIPIFSKNYASSRFCLEEVVGMLECREQEGHMVIPIFYDVDPSDVRKQRGTIGESFAGHEKRGVDLDRIQTWRQALQEAASLSGWELHDNGFDRSLSEVVKRIVSEVLRILQMDRPRLPRLLVGFDDRVEAVMNLLDVNAGGVRMVGIYGMGGVGKTTLAKAVYNRLYNLFGGCRCFLPDIREISMRPMGLLRLQHQLVCEVLRQENVFFTNYDEGIHFIRTRFCDKRVMVVLDDVDSREQLDALAGAPDWFGPGSRIIITTRRLDVLDKSAIFGIYQVEPMSEHEALQLLSRHAFRTDFPPEDYYDISVGIASSTGGLPLALEVVGLALFGQKKDVWEATLQKVKEVPCQAVRDKLRISYDALEPEAKEIFLDIACFLTGEDMRVAFYMWEDCKFFPYSSTQILSDHSFMKVGKNHELQMHDQLGALGREIVWAESPREPGERSRLWNHNEAFDVLKNRKGTGRVEALCLTFSDDSCNSFTSSEFDGLSNLRFLRLDRAGIQGDTGDRLSRLRWLDWEGCKKLDDLLNLHLEKLVVLDLSDSQVTGDPNTWIEVMKMASNLRVLLLNSCSKLRISPCFPAEMRLEILSFEGCTQLMEIDPSIGNLKELKYLNLNFCVRIDHLPEELGLMENLEELLIDGTSIRNLHFTEGSLEQLEVLSASSCISLAQIPDLIGHLESLRYLCLDNPNTIWLLANLQVFLLGIKDLKIEISNSKIDITSGTLATHFEVFLSFSTHNEIASSLYEDMKSAGISVFGVDDELNEDKEVGKKLFWAIDNSEICIPIFTKDYASHVWCLRGLSHMMECQRYSVGQQVVPIFYDVEPSDVKLETDLYINALKEHKENFPVDTVRQWEESLREVAELKGWKCKAEGFKRYSKFVDQLLRDILGADTDYGIRIISHRFLEKKVLIVLDDVDDRGQIKKLVGKSNRFAAGSRIIVTTRDINVLAVEHEARDGRFMEWPEEVRPFKMEGMKSSEALQLFRSHAFGKVLHPDDYLSTCEQVVSALRGLPLALEIIGSSLNRKPANVWKATMEKLENPPDQELHSKLMISYEALDNEAKEIFLDIVCFFNGREKSTAIYMWDACEHFPEEKLEVLIFTSFIKILGDNRLWMHDEVRDFGRKIVSGGTVIDSAKGSRLWVNKEVLDVLRSKEENGNVQGLRLHFDEFLRECTFPNEELGRLPNLSLISELPKSIGKLEKLEELLAKHCEGLQGEIPSEIGTLSSLTILDLSFTRISSLPPTLSKLSNLQTLNLEFCHELRELSGLPKSLVTLHVMSKKLEELPDFSEMSGLTDLQLFCAVDKFQSNIGKLSRLEKLELYIPRIKTLEFGVTSQLGSLSLSCREIETLPQLPSTLSRLSLAHLNGTMKFPSIGNLKRLTFLEFYSCSMGSDEFGNLGVVELKSLDHLSASKCNFSSIGGPPLPERLKDGKGSQLLSGYLRASTLGYVHESEILKKRSYSEISSTLIPDKWRGWRRLQSRPRSPKARSLAIPLQERDDCGGNGPDPGHHRPSEVADDLPLVGGGQY</sequence>
<dbReference type="GO" id="GO:0051707">
    <property type="term" value="P:response to other organism"/>
    <property type="evidence" value="ECO:0007669"/>
    <property type="project" value="UniProtKB-ARBA"/>
</dbReference>
<dbReference type="FunFam" id="3.40.50.10140:FF:000007">
    <property type="entry name" value="Disease resistance protein (TIR-NBS-LRR class)"/>
    <property type="match status" value="2"/>
</dbReference>
<keyword evidence="2" id="KW-0677">Repeat</keyword>
<dbReference type="InterPro" id="IPR058192">
    <property type="entry name" value="WHD_ROQ1-like"/>
</dbReference>